<reference evidence="23 24" key="1">
    <citation type="journal article" date="2009" name="Genome Res.">
        <title>Whole genome sequence of Desulfovibrio magneticus strain RS-1 revealed common gene clusters in magnetotactic bacteria.</title>
        <authorList>
            <person name="Nakazawa H."/>
            <person name="Arakaki A."/>
            <person name="Narita-Yamada S."/>
            <person name="Yashiro I."/>
            <person name="Jinno K."/>
            <person name="Aoki N."/>
            <person name="Tsuruyama A."/>
            <person name="Okamura Y."/>
            <person name="Tanikawa S."/>
            <person name="Fujita N."/>
            <person name="Takeyama H."/>
            <person name="Matsunaga T."/>
        </authorList>
    </citation>
    <scope>NUCLEOTIDE SEQUENCE [LARGE SCALE GENOMIC DNA]</scope>
    <source>
        <strain evidence="24">ATCC 700980 / DSM 13731 / RS-1</strain>
    </source>
</reference>
<dbReference type="KEGG" id="dma:DMR_15440"/>
<dbReference type="InterPro" id="IPR003594">
    <property type="entry name" value="HATPase_dom"/>
</dbReference>
<keyword evidence="24" id="KW-1185">Reference proteome</keyword>
<dbReference type="Pfam" id="PF00672">
    <property type="entry name" value="HAMP"/>
    <property type="match status" value="1"/>
</dbReference>
<dbReference type="GO" id="GO:0046983">
    <property type="term" value="F:protein dimerization activity"/>
    <property type="evidence" value="ECO:0007669"/>
    <property type="project" value="InterPro"/>
</dbReference>
<evidence type="ECO:0000256" key="13">
    <source>
        <dbReference type="ARBA" id="ARBA00022777"/>
    </source>
</evidence>
<dbReference type="Gene3D" id="3.30.565.10">
    <property type="entry name" value="Histidine kinase-like ATPase, C-terminal domain"/>
    <property type="match status" value="1"/>
</dbReference>
<evidence type="ECO:0000256" key="10">
    <source>
        <dbReference type="ARBA" id="ARBA00022679"/>
    </source>
</evidence>
<keyword evidence="10" id="KW-0808">Transferase</keyword>
<dbReference type="PANTHER" id="PTHR24421:SF10">
    <property type="entry name" value="NITRATE_NITRITE SENSOR PROTEIN NARQ"/>
    <property type="match status" value="1"/>
</dbReference>
<keyword evidence="17" id="KW-0411">Iron-sulfur</keyword>
<dbReference type="SUPFAM" id="SSF158472">
    <property type="entry name" value="HAMP domain-like"/>
    <property type="match status" value="1"/>
</dbReference>
<protein>
    <recommendedName>
        <fullName evidence="6">Oxygen sensor histidine kinase NreB</fullName>
        <ecNumber evidence="5">2.7.13.3</ecNumber>
    </recommendedName>
    <alternativeName>
        <fullName evidence="19">Nitrogen regulation protein B</fullName>
    </alternativeName>
</protein>
<name>C4XNR7_SOLM1</name>
<dbReference type="InterPro" id="IPR003660">
    <property type="entry name" value="HAMP_dom"/>
</dbReference>
<keyword evidence="14" id="KW-0067">ATP-binding</keyword>
<accession>C4XNR7</accession>
<keyword evidence="15" id="KW-0408">Iron</keyword>
<sequence>MKWWRTASFYFRINVVIVSSVLLLSVALSGVVFVHNRTLLEKELDKRGAEIGNSIAAMGSESIILDERFVLHEIAAKARRGSDDIRYIMIVDYAGEILAHTFGDGFPAGLPLELPPGLPRSNAATGEPGGEAAYAVTRYRSNEGPFREVVVPVERGAVGYVRVGLTEQDMRHILEQNIKNFSLITLVVCLLAAVVATRLAYRIVHPIDQLAQAAGQIRQGNYGVRIPPDDQAEVGRLASAFNDMAATLTRKDDENEHLLTALRDKDARHVRLLQKVLSVQEDERKRISRELHDEAGQSLASLLAYLQLLMAGEVTSSQREAIGQLKSLVVEILGGLRKMAVELRPPALDDLGLVPAMAKYVDGFALQRDLTAIFAPEDDNPELDPAVALALYRILQESLTNVARHAEAKAVRVELAAEGGDIALTVSDDGRGFDAAALPAGEESLGIYGMMERAELLGGTFQMTSRPGQGTTVRVALPRRLG</sequence>
<dbReference type="STRING" id="573370.DMR_15440"/>
<dbReference type="Gene3D" id="6.10.340.10">
    <property type="match status" value="1"/>
</dbReference>
<dbReference type="Gene3D" id="1.20.5.1930">
    <property type="match status" value="1"/>
</dbReference>
<feature type="domain" description="Histidine kinase" evidence="21">
    <location>
        <begin position="290"/>
        <end position="481"/>
    </location>
</feature>
<dbReference type="SMART" id="SM00304">
    <property type="entry name" value="HAMP"/>
    <property type="match status" value="1"/>
</dbReference>
<evidence type="ECO:0000256" key="5">
    <source>
        <dbReference type="ARBA" id="ARBA00012438"/>
    </source>
</evidence>
<comment type="cofactor">
    <cofactor evidence="2">
        <name>[4Fe-4S] cluster</name>
        <dbReference type="ChEBI" id="CHEBI:49883"/>
    </cofactor>
</comment>
<evidence type="ECO:0000259" key="22">
    <source>
        <dbReference type="PROSITE" id="PS50885"/>
    </source>
</evidence>
<dbReference type="InterPro" id="IPR011712">
    <property type="entry name" value="Sig_transdc_His_kin_sub3_dim/P"/>
</dbReference>
<feature type="transmembrane region" description="Helical" evidence="20">
    <location>
        <begin position="12"/>
        <end position="34"/>
    </location>
</feature>
<dbReference type="CDD" id="cd06225">
    <property type="entry name" value="HAMP"/>
    <property type="match status" value="1"/>
</dbReference>
<keyword evidence="16" id="KW-0902">Two-component regulatory system</keyword>
<dbReference type="GO" id="GO:0005737">
    <property type="term" value="C:cytoplasm"/>
    <property type="evidence" value="ECO:0007669"/>
    <property type="project" value="UniProtKB-SubCell"/>
</dbReference>
<dbReference type="GO" id="GO:0016020">
    <property type="term" value="C:membrane"/>
    <property type="evidence" value="ECO:0007669"/>
    <property type="project" value="UniProtKB-SubCell"/>
</dbReference>
<keyword evidence="11" id="KW-0479">Metal-binding</keyword>
<evidence type="ECO:0000259" key="21">
    <source>
        <dbReference type="PROSITE" id="PS50109"/>
    </source>
</evidence>
<dbReference type="InterPro" id="IPR036890">
    <property type="entry name" value="HATPase_C_sf"/>
</dbReference>
<evidence type="ECO:0000256" key="6">
    <source>
        <dbReference type="ARBA" id="ARBA00017322"/>
    </source>
</evidence>
<evidence type="ECO:0000256" key="17">
    <source>
        <dbReference type="ARBA" id="ARBA00023014"/>
    </source>
</evidence>
<proteinExistence type="predicted"/>
<dbReference type="InterPro" id="IPR005467">
    <property type="entry name" value="His_kinase_dom"/>
</dbReference>
<evidence type="ECO:0000256" key="2">
    <source>
        <dbReference type="ARBA" id="ARBA00001966"/>
    </source>
</evidence>
<dbReference type="HOGENOM" id="CLU_031034_0_0_7"/>
<dbReference type="EMBL" id="AP010904">
    <property type="protein sequence ID" value="BAH75035.1"/>
    <property type="molecule type" value="Genomic_DNA"/>
</dbReference>
<comment type="subcellular location">
    <subcellularLocation>
        <location evidence="4">Cytoplasm</location>
    </subcellularLocation>
    <subcellularLocation>
        <location evidence="3">Membrane</location>
    </subcellularLocation>
</comment>
<dbReference type="GO" id="GO:0000155">
    <property type="term" value="F:phosphorelay sensor kinase activity"/>
    <property type="evidence" value="ECO:0007669"/>
    <property type="project" value="InterPro"/>
</dbReference>
<dbReference type="InterPro" id="IPR050482">
    <property type="entry name" value="Sensor_HK_TwoCompSys"/>
</dbReference>
<dbReference type="Proteomes" id="UP000009071">
    <property type="component" value="Chromosome"/>
</dbReference>
<evidence type="ECO:0000313" key="24">
    <source>
        <dbReference type="Proteomes" id="UP000009071"/>
    </source>
</evidence>
<evidence type="ECO:0000256" key="16">
    <source>
        <dbReference type="ARBA" id="ARBA00023012"/>
    </source>
</evidence>
<dbReference type="PROSITE" id="PS50109">
    <property type="entry name" value="HIS_KIN"/>
    <property type="match status" value="1"/>
</dbReference>
<dbReference type="eggNOG" id="COG4585">
    <property type="taxonomic scope" value="Bacteria"/>
</dbReference>
<evidence type="ECO:0000256" key="12">
    <source>
        <dbReference type="ARBA" id="ARBA00022741"/>
    </source>
</evidence>
<dbReference type="Pfam" id="PF02518">
    <property type="entry name" value="HATPase_c"/>
    <property type="match status" value="1"/>
</dbReference>
<dbReference type="OrthoDB" id="6231at2"/>
<dbReference type="PANTHER" id="PTHR24421">
    <property type="entry name" value="NITRATE/NITRITE SENSOR PROTEIN NARX-RELATED"/>
    <property type="match status" value="1"/>
</dbReference>
<evidence type="ECO:0000256" key="19">
    <source>
        <dbReference type="ARBA" id="ARBA00030800"/>
    </source>
</evidence>
<feature type="domain" description="HAMP" evidence="22">
    <location>
        <begin position="201"/>
        <end position="253"/>
    </location>
</feature>
<keyword evidence="9" id="KW-0597">Phosphoprotein</keyword>
<evidence type="ECO:0000256" key="8">
    <source>
        <dbReference type="ARBA" id="ARBA00022490"/>
    </source>
</evidence>
<comment type="function">
    <text evidence="18">Member of the two-component regulatory system NreB/NreC involved in the control of dissimilatory nitrate/nitrite reduction in response to oxygen. NreB functions as a direct oxygen sensor histidine kinase which is autophosphorylated, in the absence of oxygen, probably at the conserved histidine residue, and transfers its phosphate group probably to a conserved aspartate residue of NreC. NreB/NreC activates the expression of the nitrate (narGHJI) and nitrite (nir) reductase operons, as well as the putative nitrate transporter gene narT.</text>
</comment>
<dbReference type="Pfam" id="PF07730">
    <property type="entry name" value="HisKA_3"/>
    <property type="match status" value="1"/>
</dbReference>
<evidence type="ECO:0000256" key="1">
    <source>
        <dbReference type="ARBA" id="ARBA00000085"/>
    </source>
</evidence>
<dbReference type="SUPFAM" id="SSF55874">
    <property type="entry name" value="ATPase domain of HSP90 chaperone/DNA topoisomerase II/histidine kinase"/>
    <property type="match status" value="1"/>
</dbReference>
<dbReference type="RefSeq" id="WP_015860241.1">
    <property type="nucleotide sequence ID" value="NC_012796.1"/>
</dbReference>
<dbReference type="GO" id="GO:0046872">
    <property type="term" value="F:metal ion binding"/>
    <property type="evidence" value="ECO:0007669"/>
    <property type="project" value="UniProtKB-KW"/>
</dbReference>
<keyword evidence="7" id="KW-0004">4Fe-4S</keyword>
<evidence type="ECO:0000256" key="7">
    <source>
        <dbReference type="ARBA" id="ARBA00022485"/>
    </source>
</evidence>
<evidence type="ECO:0000256" key="15">
    <source>
        <dbReference type="ARBA" id="ARBA00023004"/>
    </source>
</evidence>
<evidence type="ECO:0000256" key="18">
    <source>
        <dbReference type="ARBA" id="ARBA00024827"/>
    </source>
</evidence>
<keyword evidence="20" id="KW-1133">Transmembrane helix</keyword>
<comment type="catalytic activity">
    <reaction evidence="1">
        <text>ATP + protein L-histidine = ADP + protein N-phospho-L-histidine.</text>
        <dbReference type="EC" id="2.7.13.3"/>
    </reaction>
</comment>
<organism evidence="23 24">
    <name type="scientific">Solidesulfovibrio magneticus (strain ATCC 700980 / DSM 13731 / RS-1)</name>
    <name type="common">Desulfovibrio magneticus</name>
    <dbReference type="NCBI Taxonomy" id="573370"/>
    <lineage>
        <taxon>Bacteria</taxon>
        <taxon>Pseudomonadati</taxon>
        <taxon>Thermodesulfobacteriota</taxon>
        <taxon>Desulfovibrionia</taxon>
        <taxon>Desulfovibrionales</taxon>
        <taxon>Desulfovibrionaceae</taxon>
        <taxon>Solidesulfovibrio</taxon>
    </lineage>
</organism>
<evidence type="ECO:0000313" key="23">
    <source>
        <dbReference type="EMBL" id="BAH75035.1"/>
    </source>
</evidence>
<evidence type="ECO:0000256" key="9">
    <source>
        <dbReference type="ARBA" id="ARBA00022553"/>
    </source>
</evidence>
<evidence type="ECO:0000256" key="20">
    <source>
        <dbReference type="SAM" id="Phobius"/>
    </source>
</evidence>
<evidence type="ECO:0000256" key="4">
    <source>
        <dbReference type="ARBA" id="ARBA00004496"/>
    </source>
</evidence>
<dbReference type="AlphaFoldDB" id="C4XNR7"/>
<dbReference type="EC" id="2.7.13.3" evidence="5"/>
<dbReference type="CDD" id="cd16917">
    <property type="entry name" value="HATPase_UhpB-NarQ-NarX-like"/>
    <property type="match status" value="1"/>
</dbReference>
<dbReference type="GO" id="GO:0051539">
    <property type="term" value="F:4 iron, 4 sulfur cluster binding"/>
    <property type="evidence" value="ECO:0007669"/>
    <property type="project" value="UniProtKB-KW"/>
</dbReference>
<evidence type="ECO:0000256" key="3">
    <source>
        <dbReference type="ARBA" id="ARBA00004370"/>
    </source>
</evidence>
<dbReference type="SMART" id="SM00387">
    <property type="entry name" value="HATPase_c"/>
    <property type="match status" value="1"/>
</dbReference>
<gene>
    <name evidence="23" type="ordered locus">DMR_15440</name>
</gene>
<keyword evidence="8" id="KW-0963">Cytoplasm</keyword>
<evidence type="ECO:0000256" key="11">
    <source>
        <dbReference type="ARBA" id="ARBA00022723"/>
    </source>
</evidence>
<keyword evidence="20" id="KW-0812">Transmembrane</keyword>
<dbReference type="PRINTS" id="PR00344">
    <property type="entry name" value="BCTRLSENSOR"/>
</dbReference>
<dbReference type="GO" id="GO:0005524">
    <property type="term" value="F:ATP binding"/>
    <property type="evidence" value="ECO:0007669"/>
    <property type="project" value="UniProtKB-KW"/>
</dbReference>
<dbReference type="PROSITE" id="PS50885">
    <property type="entry name" value="HAMP"/>
    <property type="match status" value="1"/>
</dbReference>
<keyword evidence="13 23" id="KW-0418">Kinase</keyword>
<keyword evidence="12" id="KW-0547">Nucleotide-binding</keyword>
<keyword evidence="20" id="KW-0472">Membrane</keyword>
<dbReference type="InterPro" id="IPR004358">
    <property type="entry name" value="Sig_transdc_His_kin-like_C"/>
</dbReference>
<evidence type="ECO:0000256" key="14">
    <source>
        <dbReference type="ARBA" id="ARBA00022840"/>
    </source>
</evidence>